<sequence>MSNEVFMKEGQPLASTLVHEYYQPTAVLPRGYFSQRVEGFDFIEDMLAKIRQYQKCPFSKMELLFVVEEVSQIDICGLSHYQSALWGLYGFVIIGLMKSTFKPQGNESSHITEYHYDGNPTIPRVTLLAVVSHHVLPELMNTPQTADLTQPQVSSSRKEKKKFIPVAHTKTGCSLTPDPEGILTASDGWTAFEKNSKDQIGKEDTIFKPMSEIVATVIKNSTSNLTAKSCLINFLQNPTMAPKSADRHNASRPDGYMLVKDRLQGETVPWADVVLSCEYKQKEGDKNLDNDVWKCIWSMQHVMQDDPCHCATFGMTIGNSMMRIWFCCRSSVIISSPVVLKDIWIDSNRMREGIILNVWVAAAIDDTTDSLMWSLKVTEDRVFELQRKQLVLEKHEAGPGSKGLQAFRQPVTFMLLI</sequence>
<evidence type="ECO:0000313" key="1">
    <source>
        <dbReference type="EMBL" id="KIM74927.1"/>
    </source>
</evidence>
<dbReference type="InParanoid" id="A0A0C3BC75"/>
<protein>
    <submittedName>
        <fullName evidence="1">Uncharacterized protein</fullName>
    </submittedName>
</protein>
<evidence type="ECO:0000313" key="2">
    <source>
        <dbReference type="Proteomes" id="UP000054166"/>
    </source>
</evidence>
<dbReference type="STRING" id="765440.A0A0C3BC75"/>
<proteinExistence type="predicted"/>
<keyword evidence="2" id="KW-1185">Reference proteome</keyword>
<reference evidence="2" key="2">
    <citation type="submission" date="2015-01" db="EMBL/GenBank/DDBJ databases">
        <title>Evolutionary Origins and Diversification of the Mycorrhizal Mutualists.</title>
        <authorList>
            <consortium name="DOE Joint Genome Institute"/>
            <consortium name="Mycorrhizal Genomics Consortium"/>
            <person name="Kohler A."/>
            <person name="Kuo A."/>
            <person name="Nagy L.G."/>
            <person name="Floudas D."/>
            <person name="Copeland A."/>
            <person name="Barry K.W."/>
            <person name="Cichocki N."/>
            <person name="Veneault-Fourrey C."/>
            <person name="LaButti K."/>
            <person name="Lindquist E.A."/>
            <person name="Lipzen A."/>
            <person name="Lundell T."/>
            <person name="Morin E."/>
            <person name="Murat C."/>
            <person name="Riley R."/>
            <person name="Ohm R."/>
            <person name="Sun H."/>
            <person name="Tunlid A."/>
            <person name="Henrissat B."/>
            <person name="Grigoriev I.V."/>
            <person name="Hibbett D.S."/>
            <person name="Martin F."/>
        </authorList>
    </citation>
    <scope>NUCLEOTIDE SEQUENCE [LARGE SCALE GENOMIC DNA]</scope>
    <source>
        <strain evidence="2">F 1598</strain>
    </source>
</reference>
<dbReference type="Proteomes" id="UP000054166">
    <property type="component" value="Unassembled WGS sequence"/>
</dbReference>
<organism evidence="1 2">
    <name type="scientific">Piloderma croceum (strain F 1598)</name>
    <dbReference type="NCBI Taxonomy" id="765440"/>
    <lineage>
        <taxon>Eukaryota</taxon>
        <taxon>Fungi</taxon>
        <taxon>Dikarya</taxon>
        <taxon>Basidiomycota</taxon>
        <taxon>Agaricomycotina</taxon>
        <taxon>Agaricomycetes</taxon>
        <taxon>Agaricomycetidae</taxon>
        <taxon>Atheliales</taxon>
        <taxon>Atheliaceae</taxon>
        <taxon>Piloderma</taxon>
    </lineage>
</organism>
<reference evidence="1 2" key="1">
    <citation type="submission" date="2014-04" db="EMBL/GenBank/DDBJ databases">
        <authorList>
            <consortium name="DOE Joint Genome Institute"/>
            <person name="Kuo A."/>
            <person name="Tarkka M."/>
            <person name="Buscot F."/>
            <person name="Kohler A."/>
            <person name="Nagy L.G."/>
            <person name="Floudas D."/>
            <person name="Copeland A."/>
            <person name="Barry K.W."/>
            <person name="Cichocki N."/>
            <person name="Veneault-Fourrey C."/>
            <person name="LaButti K."/>
            <person name="Lindquist E.A."/>
            <person name="Lipzen A."/>
            <person name="Lundell T."/>
            <person name="Morin E."/>
            <person name="Murat C."/>
            <person name="Sun H."/>
            <person name="Tunlid A."/>
            <person name="Henrissat B."/>
            <person name="Grigoriev I.V."/>
            <person name="Hibbett D.S."/>
            <person name="Martin F."/>
            <person name="Nordberg H.P."/>
            <person name="Cantor M.N."/>
            <person name="Hua S.X."/>
        </authorList>
    </citation>
    <scope>NUCLEOTIDE SEQUENCE [LARGE SCALE GENOMIC DNA]</scope>
    <source>
        <strain evidence="1 2">F 1598</strain>
    </source>
</reference>
<accession>A0A0C3BC75</accession>
<dbReference type="AlphaFoldDB" id="A0A0C3BC75"/>
<dbReference type="HOGENOM" id="CLU_659074_0_0_1"/>
<dbReference type="OrthoDB" id="3271139at2759"/>
<name>A0A0C3BC75_PILCF</name>
<dbReference type="EMBL" id="KN833053">
    <property type="protein sequence ID" value="KIM74927.1"/>
    <property type="molecule type" value="Genomic_DNA"/>
</dbReference>
<gene>
    <name evidence="1" type="ORF">PILCRDRAFT_92352</name>
</gene>